<organism evidence="1 2">
    <name type="scientific">Russula earlei</name>
    <dbReference type="NCBI Taxonomy" id="71964"/>
    <lineage>
        <taxon>Eukaryota</taxon>
        <taxon>Fungi</taxon>
        <taxon>Dikarya</taxon>
        <taxon>Basidiomycota</taxon>
        <taxon>Agaricomycotina</taxon>
        <taxon>Agaricomycetes</taxon>
        <taxon>Russulales</taxon>
        <taxon>Russulaceae</taxon>
        <taxon>Russula</taxon>
    </lineage>
</organism>
<proteinExistence type="predicted"/>
<evidence type="ECO:0000313" key="2">
    <source>
        <dbReference type="Proteomes" id="UP001207468"/>
    </source>
</evidence>
<keyword evidence="2" id="KW-1185">Reference proteome</keyword>
<name>A0ACC0UJL0_9AGAM</name>
<accession>A0ACC0UJL0</accession>
<comment type="caution">
    <text evidence="1">The sequence shown here is derived from an EMBL/GenBank/DDBJ whole genome shotgun (WGS) entry which is preliminary data.</text>
</comment>
<protein>
    <submittedName>
        <fullName evidence="1">DUF427-domain-containing protein</fullName>
    </submittedName>
</protein>
<sequence>MSYEGFHPFRSPVPFPHPGYIEDAQRRVRVLFGGQYIVDTQQAMLGWEQPYYPSYFFHSSDLPERFLSNPKQIEKSTTYDLVVGDRTARAAVTVRHEGDFKDLVKIAFDKVDAWLEEDEEISFHPKDPYKRIDVRQSSRHVRIEIDGVELANTNKPRLLFETGLPVRTYIPKGDVRLEHLSHSTLTTGCPYKGVANYYDVNFPSGKKEGLAWWYRTAFLESAGINGYIAFLDEKVDVFVNGQLAERPKPLFS</sequence>
<reference evidence="1" key="1">
    <citation type="submission" date="2021-03" db="EMBL/GenBank/DDBJ databases">
        <title>Evolutionary priming and transition to the ectomycorrhizal habit in an iconic lineage of mushroom-forming fungi: is preadaptation a requirement?</title>
        <authorList>
            <consortium name="DOE Joint Genome Institute"/>
            <person name="Looney B.P."/>
            <person name="Miyauchi S."/>
            <person name="Morin E."/>
            <person name="Drula E."/>
            <person name="Courty P.E."/>
            <person name="Chicoki N."/>
            <person name="Fauchery L."/>
            <person name="Kohler A."/>
            <person name="Kuo A."/>
            <person name="LaButti K."/>
            <person name="Pangilinan J."/>
            <person name="Lipzen A."/>
            <person name="Riley R."/>
            <person name="Andreopoulos W."/>
            <person name="He G."/>
            <person name="Johnson J."/>
            <person name="Barry K.W."/>
            <person name="Grigoriev I.V."/>
            <person name="Nagy L."/>
            <person name="Hibbett D."/>
            <person name="Henrissat B."/>
            <person name="Matheny P.B."/>
            <person name="Labbe J."/>
            <person name="Martin A.F."/>
        </authorList>
    </citation>
    <scope>NUCLEOTIDE SEQUENCE</scope>
    <source>
        <strain evidence="1">BPL698</strain>
    </source>
</reference>
<gene>
    <name evidence="1" type="ORF">F5148DRAFT_1274056</name>
</gene>
<evidence type="ECO:0000313" key="1">
    <source>
        <dbReference type="EMBL" id="KAI9511828.1"/>
    </source>
</evidence>
<dbReference type="Proteomes" id="UP001207468">
    <property type="component" value="Unassembled WGS sequence"/>
</dbReference>
<dbReference type="EMBL" id="JAGFNK010000016">
    <property type="protein sequence ID" value="KAI9511828.1"/>
    <property type="molecule type" value="Genomic_DNA"/>
</dbReference>